<dbReference type="InterPro" id="IPR013482">
    <property type="entry name" value="Molybde_CF_guanTrfase"/>
</dbReference>
<comment type="caution">
    <text evidence="8">Lacks conserved residue(s) required for the propagation of feature annotation.</text>
</comment>
<dbReference type="PANTHER" id="PTHR19136">
    <property type="entry name" value="MOLYBDENUM COFACTOR GUANYLYLTRANSFERASE"/>
    <property type="match status" value="1"/>
</dbReference>
<comment type="cofactor">
    <cofactor evidence="8">
        <name>Mg(2+)</name>
        <dbReference type="ChEBI" id="CHEBI:18420"/>
    </cofactor>
</comment>
<evidence type="ECO:0000256" key="1">
    <source>
        <dbReference type="ARBA" id="ARBA00022490"/>
    </source>
</evidence>
<dbReference type="Gene3D" id="3.90.550.10">
    <property type="entry name" value="Spore Coat Polysaccharide Biosynthesis Protein SpsA, Chain A"/>
    <property type="match status" value="1"/>
</dbReference>
<dbReference type="EC" id="2.7.7.77" evidence="8"/>
<evidence type="ECO:0000256" key="4">
    <source>
        <dbReference type="ARBA" id="ARBA00022741"/>
    </source>
</evidence>
<comment type="catalytic activity">
    <reaction evidence="8">
        <text>Mo-molybdopterin + GTP + H(+) = Mo-molybdopterin guanine dinucleotide + diphosphate</text>
        <dbReference type="Rhea" id="RHEA:34243"/>
        <dbReference type="ChEBI" id="CHEBI:15378"/>
        <dbReference type="ChEBI" id="CHEBI:33019"/>
        <dbReference type="ChEBI" id="CHEBI:37565"/>
        <dbReference type="ChEBI" id="CHEBI:71302"/>
        <dbReference type="ChEBI" id="CHEBI:71310"/>
        <dbReference type="EC" id="2.7.7.77"/>
    </reaction>
</comment>
<gene>
    <name evidence="8" type="primary">mobA</name>
    <name evidence="10" type="ORF">COV72_04445</name>
</gene>
<organism evidence="10 11">
    <name type="scientific">Candidatus Ghiorseimicrobium undicola</name>
    <dbReference type="NCBI Taxonomy" id="1974746"/>
    <lineage>
        <taxon>Bacteria</taxon>
        <taxon>Pseudomonadati</taxon>
        <taxon>Candidatus Omnitrophota</taxon>
        <taxon>Candidatus Ghiorseimicrobium</taxon>
    </lineage>
</organism>
<dbReference type="Pfam" id="PF12804">
    <property type="entry name" value="NTP_transf_3"/>
    <property type="match status" value="1"/>
</dbReference>
<dbReference type="GO" id="GO:0005737">
    <property type="term" value="C:cytoplasm"/>
    <property type="evidence" value="ECO:0007669"/>
    <property type="project" value="UniProtKB-SubCell"/>
</dbReference>
<evidence type="ECO:0000256" key="5">
    <source>
        <dbReference type="ARBA" id="ARBA00022842"/>
    </source>
</evidence>
<feature type="binding site" evidence="8">
    <location>
        <position position="21"/>
    </location>
    <ligand>
        <name>GTP</name>
        <dbReference type="ChEBI" id="CHEBI:37565"/>
    </ligand>
</feature>
<dbReference type="InterPro" id="IPR025877">
    <property type="entry name" value="MobA-like_NTP_Trfase"/>
</dbReference>
<dbReference type="HAMAP" id="MF_00316">
    <property type="entry name" value="MobA"/>
    <property type="match status" value="1"/>
</dbReference>
<dbReference type="Proteomes" id="UP000229641">
    <property type="component" value="Unassembled WGS sequence"/>
</dbReference>
<feature type="binding site" evidence="8">
    <location>
        <begin position="9"/>
        <end position="11"/>
    </location>
    <ligand>
        <name>GTP</name>
        <dbReference type="ChEBI" id="CHEBI:37565"/>
    </ligand>
</feature>
<sequence>MTSISAAILAGGKGRRLAAQKGLLQIGGEAIIARQLKLLKSIFTKVIIIANNKEPYHGMEADIFGDIILDKGPLGGLYSAIKYSQSDYTFIAACDMPYLNTALIRYMLDNLGGYDVVVPEFNQRRQPLFAFYSNKCLAAIEKQIESNNLKVSDFFSSLKTRVIGHVEVVKFDINGLSFNNVNTREDYERIKNAAG</sequence>
<evidence type="ECO:0000313" key="11">
    <source>
        <dbReference type="Proteomes" id="UP000229641"/>
    </source>
</evidence>
<dbReference type="GO" id="GO:0005525">
    <property type="term" value="F:GTP binding"/>
    <property type="evidence" value="ECO:0007669"/>
    <property type="project" value="UniProtKB-UniRule"/>
</dbReference>
<comment type="caution">
    <text evidence="10">The sequence shown here is derived from an EMBL/GenBank/DDBJ whole genome shotgun (WGS) entry which is preliminary data.</text>
</comment>
<evidence type="ECO:0000256" key="3">
    <source>
        <dbReference type="ARBA" id="ARBA00022723"/>
    </source>
</evidence>
<evidence type="ECO:0000256" key="2">
    <source>
        <dbReference type="ARBA" id="ARBA00022679"/>
    </source>
</evidence>
<evidence type="ECO:0000256" key="8">
    <source>
        <dbReference type="HAMAP-Rule" id="MF_00316"/>
    </source>
</evidence>
<evidence type="ECO:0000256" key="7">
    <source>
        <dbReference type="ARBA" id="ARBA00023150"/>
    </source>
</evidence>
<comment type="similarity">
    <text evidence="8">Belongs to the MobA family.</text>
</comment>
<dbReference type="EMBL" id="PCWA01000066">
    <property type="protein sequence ID" value="PIQ89169.1"/>
    <property type="molecule type" value="Genomic_DNA"/>
</dbReference>
<keyword evidence="6 8" id="KW-0342">GTP-binding</keyword>
<keyword evidence="3 8" id="KW-0479">Metal-binding</keyword>
<feature type="binding site" evidence="8">
    <location>
        <position position="95"/>
    </location>
    <ligand>
        <name>GTP</name>
        <dbReference type="ChEBI" id="CHEBI:37565"/>
    </ligand>
</feature>
<evidence type="ECO:0000256" key="6">
    <source>
        <dbReference type="ARBA" id="ARBA00023134"/>
    </source>
</evidence>
<keyword evidence="1 8" id="KW-0963">Cytoplasm</keyword>
<keyword evidence="2 8" id="KW-0808">Transferase</keyword>
<feature type="binding site" evidence="8">
    <location>
        <position position="66"/>
    </location>
    <ligand>
        <name>GTP</name>
        <dbReference type="ChEBI" id="CHEBI:37565"/>
    </ligand>
</feature>
<evidence type="ECO:0000259" key="9">
    <source>
        <dbReference type="Pfam" id="PF12804"/>
    </source>
</evidence>
<keyword evidence="5 8" id="KW-0460">Magnesium</keyword>
<comment type="domain">
    <text evidence="8">The N-terminal domain determines nucleotide recognition and specific binding, while the C-terminal domain determines the specific binding to the target protein.</text>
</comment>
<reference evidence="10 11" key="1">
    <citation type="submission" date="2017-09" db="EMBL/GenBank/DDBJ databases">
        <title>Depth-based differentiation of microbial function through sediment-hosted aquifers and enrichment of novel symbionts in the deep terrestrial subsurface.</title>
        <authorList>
            <person name="Probst A.J."/>
            <person name="Ladd B."/>
            <person name="Jarett J.K."/>
            <person name="Geller-Mcgrath D.E."/>
            <person name="Sieber C.M."/>
            <person name="Emerson J.B."/>
            <person name="Anantharaman K."/>
            <person name="Thomas B.C."/>
            <person name="Malmstrom R."/>
            <person name="Stieglmeier M."/>
            <person name="Klingl A."/>
            <person name="Woyke T."/>
            <person name="Ryan C.M."/>
            <person name="Banfield J.F."/>
        </authorList>
    </citation>
    <scope>NUCLEOTIDE SEQUENCE [LARGE SCALE GENOMIC DNA]</scope>
    <source>
        <strain evidence="10">CG11_big_fil_rev_8_21_14_0_20_42_13</strain>
    </source>
</reference>
<dbReference type="PANTHER" id="PTHR19136:SF81">
    <property type="entry name" value="MOLYBDENUM COFACTOR GUANYLYLTRANSFERASE"/>
    <property type="match status" value="1"/>
</dbReference>
<accession>A0A2H0LXM0</accession>
<proteinExistence type="inferred from homology"/>
<protein>
    <recommendedName>
        <fullName evidence="8">Probable molybdenum cofactor guanylyltransferase</fullName>
        <shortName evidence="8">MoCo guanylyltransferase</shortName>
        <ecNumber evidence="8">2.7.7.77</ecNumber>
    </recommendedName>
    <alternativeName>
        <fullName evidence="8">GTP:molybdopterin guanylyltransferase</fullName>
    </alternativeName>
    <alternativeName>
        <fullName evidence="8">Mo-MPT guanylyltransferase</fullName>
    </alternativeName>
    <alternativeName>
        <fullName evidence="8">Molybdopterin guanylyltransferase</fullName>
    </alternativeName>
    <alternativeName>
        <fullName evidence="8">Molybdopterin-guanine dinucleotide synthase</fullName>
        <shortName evidence="8">MGD synthase</shortName>
    </alternativeName>
</protein>
<comment type="function">
    <text evidence="8">Transfers a GMP moiety from GTP to Mo-molybdopterin (Mo-MPT) cofactor (Moco or molybdenum cofactor) to form Mo-molybdopterin guanine dinucleotide (Mo-MGD) cofactor.</text>
</comment>
<feature type="domain" description="MobA-like NTP transferase" evidence="9">
    <location>
        <begin position="6"/>
        <end position="147"/>
    </location>
</feature>
<keyword evidence="4 8" id="KW-0547">Nucleotide-binding</keyword>
<dbReference type="GO" id="GO:0006777">
    <property type="term" value="P:Mo-molybdopterin cofactor biosynthetic process"/>
    <property type="evidence" value="ECO:0007669"/>
    <property type="project" value="UniProtKB-KW"/>
</dbReference>
<dbReference type="CDD" id="cd02503">
    <property type="entry name" value="MobA"/>
    <property type="match status" value="1"/>
</dbReference>
<comment type="subcellular location">
    <subcellularLocation>
        <location evidence="8">Cytoplasm</location>
    </subcellularLocation>
</comment>
<keyword evidence="7 8" id="KW-0501">Molybdenum cofactor biosynthesis</keyword>
<evidence type="ECO:0000313" key="10">
    <source>
        <dbReference type="EMBL" id="PIQ89169.1"/>
    </source>
</evidence>
<dbReference type="GO" id="GO:0061603">
    <property type="term" value="F:molybdenum cofactor guanylyltransferase activity"/>
    <property type="evidence" value="ECO:0007669"/>
    <property type="project" value="UniProtKB-EC"/>
</dbReference>
<feature type="binding site" evidence="8">
    <location>
        <position position="95"/>
    </location>
    <ligand>
        <name>Mg(2+)</name>
        <dbReference type="ChEBI" id="CHEBI:18420"/>
    </ligand>
</feature>
<dbReference type="GO" id="GO:0046872">
    <property type="term" value="F:metal ion binding"/>
    <property type="evidence" value="ECO:0007669"/>
    <property type="project" value="UniProtKB-KW"/>
</dbReference>
<dbReference type="AlphaFoldDB" id="A0A2H0LXM0"/>
<dbReference type="InterPro" id="IPR029044">
    <property type="entry name" value="Nucleotide-diphossugar_trans"/>
</dbReference>
<dbReference type="SUPFAM" id="SSF53448">
    <property type="entry name" value="Nucleotide-diphospho-sugar transferases"/>
    <property type="match status" value="1"/>
</dbReference>
<name>A0A2H0LXM0_9BACT</name>